<evidence type="ECO:0000313" key="2">
    <source>
        <dbReference type="Proteomes" id="UP000269438"/>
    </source>
</evidence>
<dbReference type="EMBL" id="RCUY01000005">
    <property type="protein sequence ID" value="RLP83043.1"/>
    <property type="molecule type" value="Genomic_DNA"/>
</dbReference>
<protein>
    <submittedName>
        <fullName evidence="1">Uncharacterized protein</fullName>
    </submittedName>
</protein>
<keyword evidence="2" id="KW-1185">Reference proteome</keyword>
<gene>
    <name evidence="1" type="ORF">D9V34_07320</name>
</gene>
<dbReference type="Proteomes" id="UP000269438">
    <property type="component" value="Unassembled WGS sequence"/>
</dbReference>
<name>A0A3L7ARB0_9MICO</name>
<comment type="caution">
    <text evidence="1">The sequence shown here is derived from an EMBL/GenBank/DDBJ whole genome shotgun (WGS) entry which is preliminary data.</text>
</comment>
<sequence length="513" mass="55557">MPSDAQQLVHSATIMLGDTHLLTSWVEGRDSTRAGLLDLRSGEWRILTGLRAPIAAGFALSPERALVITNFGLYEIDLLAVKVTRKLTAKIGKYNFRLTRIDENTVAVGSKGVMETLVSLDTLTALRRRRRGTEPAPTIPEAAARRGVRRVLHSDAELFIGATGEGFRVGAERVVILAAGDQRELFSMDIPFGVASAFRTLDGVIIAPADLGRAHNLLAIPGLPVDSPWHIEPAEPSWSQIPVPGDASTLPAPGELSIVPDPGVHTLTELARAAEISARGLLATAARKNPPRLIIRDQRIEEGTVLSDLTASHFTLENCRSDRSTDASRRPRLLRATLGDVELRRSSINGAVLEDVVIDGLTCGRDDGFVFGVEFTRVTLRGRIQGLVANTKLSAGDPEIDAAYEGFRRARFADPEWMLDITEATGSFSLRGFPSRFIRYNPALHAVVSAEATANGAWESIDRGGSALWVSISELAHYEAEDVVLVADSHGPRARADLEYIRRLRDAGIAAPD</sequence>
<dbReference type="AlphaFoldDB" id="A0A3L7ARB0"/>
<accession>A0A3L7ARB0</accession>
<evidence type="ECO:0000313" key="1">
    <source>
        <dbReference type="EMBL" id="RLP83043.1"/>
    </source>
</evidence>
<proteinExistence type="predicted"/>
<organism evidence="1 2">
    <name type="scientific">Mycetocola lacteus</name>
    <dbReference type="NCBI Taxonomy" id="76637"/>
    <lineage>
        <taxon>Bacteria</taxon>
        <taxon>Bacillati</taxon>
        <taxon>Actinomycetota</taxon>
        <taxon>Actinomycetes</taxon>
        <taxon>Micrococcales</taxon>
        <taxon>Microbacteriaceae</taxon>
        <taxon>Mycetocola</taxon>
    </lineage>
</organism>
<reference evidence="1 2" key="1">
    <citation type="submission" date="2018-10" db="EMBL/GenBank/DDBJ databases">
        <authorList>
            <person name="Li J."/>
        </authorList>
    </citation>
    <scope>NUCLEOTIDE SEQUENCE [LARGE SCALE GENOMIC DNA]</scope>
    <source>
        <strain evidence="1 2">JCM 11654</strain>
    </source>
</reference>